<protein>
    <submittedName>
        <fullName evidence="2">Uncharacterized protein</fullName>
    </submittedName>
</protein>
<evidence type="ECO:0000256" key="1">
    <source>
        <dbReference type="SAM" id="MobiDB-lite"/>
    </source>
</evidence>
<feature type="compositionally biased region" description="Basic and acidic residues" evidence="1">
    <location>
        <begin position="678"/>
        <end position="690"/>
    </location>
</feature>
<feature type="region of interest" description="Disordered" evidence="1">
    <location>
        <begin position="1"/>
        <end position="49"/>
    </location>
</feature>
<sequence length="709" mass="80038">MSSKEGDNEAAVKSQSPSSLGKKDDDNGSASSKTSNTSDSEDDSTSASDIVLSLRDPTYLHVMQQYFKKLGSRSNPNNPDFTEAIAAKEVFDMFKNKNGKFLKLKNPYSMEGGLIEVDDDDAMDKIQHDMNRRMESAKRWMESKKSKTPVKKEKSPPKKKSPSTIPKPAASARKQTNSPIILSLTDPTYKEVMHKYFKKMGLKSKVIDESKPTDAEEAKEVIKEFKRMSGKFMKLENWRDRSSDYVEVGDDEAVKRIKIDLTRRNDSSKQWLSPKPKSSATKSKKSPSKNSPPKRDTVKKDNSDDGSDSDSDTSIPAPRTLRKKEIPNYANSGAEIVSKTAAQVEAERTAKQSLSSKDKASARDKSSAKDKSPMKDKQSPTTDVSKPKLGVYVFDSSKRGFYDLSGRVTKLSENDVVISLRDAKYREVLVSYFHRLGTEQDRDKNQEAADEAFEAFKKEGGRFFKPNGRGKDADCDQVEDHDAMKNIHLDIKRRTDSTWWLDEKEDASPPKKKSSSAATKAKKKGKKWVIVSLSDPDYRAILEVEFKKLGEKTGPDRREVVAAEEVFNRFKKEGAAFCKLENFRNVDSDPIEMDDDEAFKKIRTDMQRRMESAKRWLDGGVNSKSYAEANKVSPQKAQPIHKSSKKSRPENSKKRELPVQMHRSSPSKKKMKHNASHSRSEASRHSEGARKPQRVATESSRRAVKGWRH</sequence>
<reference evidence="2" key="1">
    <citation type="submission" date="2023-06" db="EMBL/GenBank/DDBJ databases">
        <title>Survivors Of The Sea: Transcriptome response of Skeletonema marinoi to long-term dormancy.</title>
        <authorList>
            <person name="Pinder M.I.M."/>
            <person name="Kourtchenko O."/>
            <person name="Robertson E.K."/>
            <person name="Larsson T."/>
            <person name="Maumus F."/>
            <person name="Osuna-Cruz C.M."/>
            <person name="Vancaester E."/>
            <person name="Stenow R."/>
            <person name="Vandepoele K."/>
            <person name="Ploug H."/>
            <person name="Bruchert V."/>
            <person name="Godhe A."/>
            <person name="Topel M."/>
        </authorList>
    </citation>
    <scope>NUCLEOTIDE SEQUENCE</scope>
    <source>
        <strain evidence="2">R05AC</strain>
    </source>
</reference>
<feature type="compositionally biased region" description="Basic residues" evidence="1">
    <location>
        <begin position="510"/>
        <end position="525"/>
    </location>
</feature>
<feature type="compositionally biased region" description="Low complexity" evidence="1">
    <location>
        <begin position="162"/>
        <end position="171"/>
    </location>
</feature>
<gene>
    <name evidence="2" type="ORF">QTG54_007830</name>
</gene>
<dbReference type="AlphaFoldDB" id="A0AAD8Y9B6"/>
<comment type="caution">
    <text evidence="2">The sequence shown here is derived from an EMBL/GenBank/DDBJ whole genome shotgun (WGS) entry which is preliminary data.</text>
</comment>
<proteinExistence type="predicted"/>
<feature type="compositionally biased region" description="Basic and acidic residues" evidence="1">
    <location>
        <begin position="345"/>
        <end position="378"/>
    </location>
</feature>
<dbReference type="Proteomes" id="UP001224775">
    <property type="component" value="Unassembled WGS sequence"/>
</dbReference>
<evidence type="ECO:0000313" key="2">
    <source>
        <dbReference type="EMBL" id="KAK1741352.1"/>
    </source>
</evidence>
<feature type="region of interest" description="Disordered" evidence="1">
    <location>
        <begin position="500"/>
        <end position="525"/>
    </location>
</feature>
<evidence type="ECO:0000313" key="3">
    <source>
        <dbReference type="Proteomes" id="UP001224775"/>
    </source>
</evidence>
<dbReference type="EMBL" id="JATAAI010000013">
    <property type="protein sequence ID" value="KAK1741352.1"/>
    <property type="molecule type" value="Genomic_DNA"/>
</dbReference>
<feature type="compositionally biased region" description="Basic and acidic residues" evidence="1">
    <location>
        <begin position="293"/>
        <end position="303"/>
    </location>
</feature>
<feature type="compositionally biased region" description="Basic residues" evidence="1">
    <location>
        <begin position="665"/>
        <end position="676"/>
    </location>
</feature>
<organism evidence="2 3">
    <name type="scientific">Skeletonema marinoi</name>
    <dbReference type="NCBI Taxonomy" id="267567"/>
    <lineage>
        <taxon>Eukaryota</taxon>
        <taxon>Sar</taxon>
        <taxon>Stramenopiles</taxon>
        <taxon>Ochrophyta</taxon>
        <taxon>Bacillariophyta</taxon>
        <taxon>Coscinodiscophyceae</taxon>
        <taxon>Thalassiosirophycidae</taxon>
        <taxon>Thalassiosirales</taxon>
        <taxon>Skeletonemataceae</taxon>
        <taxon>Skeletonema</taxon>
        <taxon>Skeletonema marinoi-dohrnii complex</taxon>
    </lineage>
</organism>
<feature type="compositionally biased region" description="Low complexity" evidence="1">
    <location>
        <begin position="29"/>
        <end position="38"/>
    </location>
</feature>
<feature type="compositionally biased region" description="Basic and acidic residues" evidence="1">
    <location>
        <begin position="130"/>
        <end position="156"/>
    </location>
</feature>
<keyword evidence="3" id="KW-1185">Reference proteome</keyword>
<name>A0AAD8Y9B6_9STRA</name>
<feature type="compositionally biased region" description="Basic and acidic residues" evidence="1">
    <location>
        <begin position="647"/>
        <end position="657"/>
    </location>
</feature>
<accession>A0AAD8Y9B6</accession>
<feature type="region of interest" description="Disordered" evidence="1">
    <location>
        <begin position="130"/>
        <end position="182"/>
    </location>
</feature>
<feature type="region of interest" description="Disordered" evidence="1">
    <location>
        <begin position="613"/>
        <end position="709"/>
    </location>
</feature>
<feature type="region of interest" description="Disordered" evidence="1">
    <location>
        <begin position="260"/>
        <end position="389"/>
    </location>
</feature>